<evidence type="ECO:0000313" key="4">
    <source>
        <dbReference type="EMBL" id="CAH1059354.1"/>
    </source>
</evidence>
<dbReference type="SMART" id="SM00710">
    <property type="entry name" value="PbH1"/>
    <property type="match status" value="5"/>
</dbReference>
<dbReference type="InterPro" id="IPR011081">
    <property type="entry name" value="Big_4"/>
</dbReference>
<dbReference type="PANTHER" id="PTHR36453:SF1">
    <property type="entry name" value="RIGHT HANDED BETA HELIX DOMAIN-CONTAINING PROTEIN"/>
    <property type="match status" value="1"/>
</dbReference>
<evidence type="ECO:0000256" key="1">
    <source>
        <dbReference type="SAM" id="SignalP"/>
    </source>
</evidence>
<dbReference type="EMBL" id="CAKMAB010000053">
    <property type="protein sequence ID" value="CAH1059354.1"/>
    <property type="molecule type" value="Genomic_DNA"/>
</dbReference>
<dbReference type="InterPro" id="IPR012334">
    <property type="entry name" value="Pectin_lyas_fold"/>
</dbReference>
<dbReference type="Pfam" id="PF07532">
    <property type="entry name" value="Big_4"/>
    <property type="match status" value="1"/>
</dbReference>
<evidence type="ECO:0000313" key="5">
    <source>
        <dbReference type="Proteomes" id="UP000838749"/>
    </source>
</evidence>
<organism evidence="4 5">
    <name type="scientific">Paenibacillus pseudetheri</name>
    <dbReference type="NCBI Taxonomy" id="2897682"/>
    <lineage>
        <taxon>Bacteria</taxon>
        <taxon>Bacillati</taxon>
        <taxon>Bacillota</taxon>
        <taxon>Bacilli</taxon>
        <taxon>Bacillales</taxon>
        <taxon>Paenibacillaceae</taxon>
        <taxon>Paenibacillus</taxon>
    </lineage>
</organism>
<dbReference type="InterPro" id="IPR006626">
    <property type="entry name" value="PbH1"/>
</dbReference>
<dbReference type="InterPro" id="IPR011050">
    <property type="entry name" value="Pectin_lyase_fold/virulence"/>
</dbReference>
<protein>
    <submittedName>
        <fullName evidence="4">Uncharacterized protein</fullName>
    </submittedName>
</protein>
<comment type="caution">
    <text evidence="4">The sequence shown here is derived from an EMBL/GenBank/DDBJ whole genome shotgun (WGS) entry which is preliminary data.</text>
</comment>
<evidence type="ECO:0000259" key="2">
    <source>
        <dbReference type="Pfam" id="PF07532"/>
    </source>
</evidence>
<feature type="domain" description="Bacterial Ig-like" evidence="2">
    <location>
        <begin position="1221"/>
        <end position="1273"/>
    </location>
</feature>
<evidence type="ECO:0000259" key="3">
    <source>
        <dbReference type="Pfam" id="PF13229"/>
    </source>
</evidence>
<gene>
    <name evidence="4" type="ORF">PAECIP111894_05560</name>
</gene>
<sequence length="1566" mass="172131">MNKKKIFSSMIAFIMICTSLFVPTYSVQAAESEDNSLNKIQAQFFVSPDGKDENKGSYDKPFATLQAARDAVRKINQNMTGDIYVFISEGKYYLDETITFNENDSGTNGHKIIYRNLDDLASAEIIGGKPVDTDWQVVGKTGADADLPAAAAGKVYKTNVGTDVIFDTLYVNDRRATLARTQNLNKYKDFPAALTPYMRSAGGGIGDLIYKNGDLDQESINGIVNAQARGDLDASVYMWDGGYWDWMTDTIPVSAIDTASRKLVYKTVSGKPEMYRPKYNTGSDARYFVQGNLGFLDAPGEYYFNKTTGDLYYYPEGNINENEFIIPKVKEVIRVEGSDKDHMVSNIEFSGLQLKDTNTTDWYAYGWNWGDAGAGLGFYPEEAKGSTQPSYAEQTERIEFQYGVITLTNTKNITISKAHIKNSGMFGINLYLANQNTVIKDSLIEYTGHGGITVDGGYPGVAGDKNGDGYSRDNTISNIIVHDIGELIGQATGITIQQSSYNTISHVEIYNSPRRGIFLTAGHSRNPNGAFPNGDKNFNIMTDMYTHHNTIEYVYLHDAQQDGGDDGAFFACYLYKGSNYKPNYLNQVIIDNTGANPTMTDFGPNDMNLDMGASGLELNNVKATNPMNFNIEVNTILQYGDDIKFNNTNVNYGTLRNHIKDFDDSKMEYDKIGVTSDYPEQYLTDRDLITEPEDVYFKENFENGFDDSTWSYLNGQPKISTEFMSERPINGKQSLELLDKTGVYKNFPEMLNKVVTVKMFDRQNLNLAAYDSGHQNSARVTSIARVDDGENIIGMGLDYDTTGNYIIQTGNQKETTNMTRTFGWHELTFDYTSGTDVKLYIDNQLVKTLNTAGFDYISFGSDDGKGQAFYDELYVFGGVPATMPIPPSNIPAPPAYDGSEINKQQLMLNLEDGNVPVFTKIGSNPSVTSVVYDDIEKNYYLKDEIRDGNDFYELNAPWNNYLVNMKWKFEGWGTTNVLGGVYDNFTIYVMANNKGLAPGKAPESYQVIYRRNKNGTTGFEAGTPYFEISKHTVGGDASLGKASVPEGFNANEWHDLQIQTFDGKVGFVLDGQKMISADDGQFKSGGVGFGGINSTVYLDDIEIISNPQYVTYEKDLGLGNAVLKGDFNPNYYTYFATITNADEPITIKKPSIVINGVEIKLQLNGEEIPFVDGSASISPIQLVKGKNALILSEVTLAGSKDYTIYMNKDYEIASIEGIEENVSTTVDHAPNLSREVTVSFKDGNTQVAKVNWDTVNPSLYKTPGTFTVKGQLADLKGPSSTFSVNVTVDGIQSIEKLSNVTTLAGVAPELAAKVKAQYLNDTRELPLTFAQLDTSLYAQEGTIIAVGTAEGYAGELLQVVEVQDNNDPKPILTAGTANRLTETTASVSFNTSKDGQYYYQVVESGAKMPVIDTSKAGAPCKKGLVLISIEGLKTVTAKDIYIVVKNAAVVSEVLKMEIPKYTPGAESGYTLAIGNETAGGAGYTRDITIGGDKGKDLTGKYLVVQFTEGTGVNAKVSVVMIAPQKNEVTISYQKQGTEIETWLTSAMPNLIGENIGVEVFAFTKSN</sequence>
<name>A0ABN8FS75_9BACL</name>
<feature type="signal peptide" evidence="1">
    <location>
        <begin position="1"/>
        <end position="29"/>
    </location>
</feature>
<accession>A0ABN8FS75</accession>
<dbReference type="Proteomes" id="UP000838749">
    <property type="component" value="Unassembled WGS sequence"/>
</dbReference>
<dbReference type="InterPro" id="IPR039448">
    <property type="entry name" value="Beta_helix"/>
</dbReference>
<dbReference type="Gene3D" id="2.160.20.10">
    <property type="entry name" value="Single-stranded right-handed beta-helix, Pectin lyase-like"/>
    <property type="match status" value="2"/>
</dbReference>
<dbReference type="Pfam" id="PF13229">
    <property type="entry name" value="Beta_helix"/>
    <property type="match status" value="1"/>
</dbReference>
<dbReference type="PANTHER" id="PTHR36453">
    <property type="entry name" value="SECRETED PROTEIN-RELATED"/>
    <property type="match status" value="1"/>
</dbReference>
<proteinExistence type="predicted"/>
<dbReference type="SUPFAM" id="SSF51126">
    <property type="entry name" value="Pectin lyase-like"/>
    <property type="match status" value="1"/>
</dbReference>
<dbReference type="RefSeq" id="WP_234541253.1">
    <property type="nucleotide sequence ID" value="NZ_CAKMAB010000053.1"/>
</dbReference>
<feature type="chain" id="PRO_5045903669" evidence="1">
    <location>
        <begin position="30"/>
        <end position="1566"/>
    </location>
</feature>
<dbReference type="Gene3D" id="2.60.120.560">
    <property type="entry name" value="Exo-inulinase, domain 1"/>
    <property type="match status" value="1"/>
</dbReference>
<reference evidence="4" key="1">
    <citation type="submission" date="2021-12" db="EMBL/GenBank/DDBJ databases">
        <authorList>
            <person name="Criscuolo A."/>
        </authorList>
    </citation>
    <scope>NUCLEOTIDE SEQUENCE</scope>
    <source>
        <strain evidence="4">CIP111894</strain>
    </source>
</reference>
<keyword evidence="1" id="KW-0732">Signal</keyword>
<feature type="domain" description="Right handed beta helix" evidence="3">
    <location>
        <begin position="402"/>
        <end position="524"/>
    </location>
</feature>
<keyword evidence="5" id="KW-1185">Reference proteome</keyword>